<dbReference type="Pfam" id="PF00227">
    <property type="entry name" value="Proteasome"/>
    <property type="match status" value="1"/>
</dbReference>
<dbReference type="InterPro" id="IPR050115">
    <property type="entry name" value="Proteasome_alpha"/>
</dbReference>
<dbReference type="EMBL" id="MLAK01000547">
    <property type="protein sequence ID" value="OHT13152.1"/>
    <property type="molecule type" value="Genomic_DNA"/>
</dbReference>
<protein>
    <submittedName>
        <fullName evidence="3">20S proteasome subunit alpha 7</fullName>
    </submittedName>
    <submittedName>
        <fullName evidence="4">Family T1, proteasome alpha subunit, threonine peptidase</fullName>
    </submittedName>
</protein>
<dbReference type="GO" id="GO:0006511">
    <property type="term" value="P:ubiquitin-dependent protein catabolic process"/>
    <property type="evidence" value="ECO:0007669"/>
    <property type="project" value="InterPro"/>
</dbReference>
<evidence type="ECO:0000313" key="5">
    <source>
        <dbReference type="Proteomes" id="UP000179807"/>
    </source>
</evidence>
<dbReference type="PANTHER" id="PTHR11599">
    <property type="entry name" value="PROTEASOME SUBUNIT ALPHA/BETA"/>
    <property type="match status" value="1"/>
</dbReference>
<keyword evidence="5" id="KW-1185">Reference proteome</keyword>
<reference evidence="4" key="2">
    <citation type="submission" date="2016-10" db="EMBL/GenBank/DDBJ databases">
        <authorList>
            <person name="de Groot N.N."/>
        </authorList>
    </citation>
    <scope>NUCLEOTIDE SEQUENCE [LARGE SCALE GENOMIC DNA]</scope>
    <source>
        <strain evidence="4">K</strain>
    </source>
</reference>
<dbReference type="Proteomes" id="UP000179807">
    <property type="component" value="Unassembled WGS sequence"/>
</dbReference>
<dbReference type="GeneID" id="94833913"/>
<proteinExistence type="predicted"/>
<dbReference type="Pfam" id="PF10584">
    <property type="entry name" value="Proteasome_A_N"/>
    <property type="match status" value="1"/>
</dbReference>
<feature type="domain" description="Proteasome alpha-type subunits" evidence="2">
    <location>
        <begin position="8"/>
        <end position="30"/>
    </location>
</feature>
<accession>A0A075KLD1</accession>
<evidence type="ECO:0000313" key="4">
    <source>
        <dbReference type="EMBL" id="OHT13152.1"/>
    </source>
</evidence>
<dbReference type="InterPro" id="IPR001353">
    <property type="entry name" value="Proteasome_sua/b"/>
</dbReference>
<reference evidence="3" key="1">
    <citation type="journal article" date="2015" name="PLoS ONE">
        <title>Characterisation of 20S Proteasome in Tritrichomonas foetus and Its Role during the Cell Cycle and Transformation into Endoflagellar Form.</title>
        <authorList>
            <person name="Pereira-Neves A."/>
            <person name="Gonzaga L."/>
            <person name="Menna-Barreto R.F."/>
            <person name="Benchimol M."/>
        </authorList>
    </citation>
    <scope>NUCLEOTIDE SEQUENCE</scope>
</reference>
<dbReference type="AlphaFoldDB" id="A0A075KLD1"/>
<dbReference type="RefSeq" id="XP_068366288.1">
    <property type="nucleotide sequence ID" value="XM_068499209.1"/>
</dbReference>
<evidence type="ECO:0000259" key="2">
    <source>
        <dbReference type="SMART" id="SM00948"/>
    </source>
</evidence>
<dbReference type="OrthoDB" id="40134at2759"/>
<organism evidence="3">
    <name type="scientific">Tritrichomonas foetus</name>
    <dbReference type="NCBI Taxonomy" id="1144522"/>
    <lineage>
        <taxon>Eukaryota</taxon>
        <taxon>Metamonada</taxon>
        <taxon>Parabasalia</taxon>
        <taxon>Tritrichomonadida</taxon>
        <taxon>Tritrichomonadidae</taxon>
        <taxon>Tritrichomonas</taxon>
    </lineage>
</organism>
<name>A0A075KLD1_9EUKA</name>
<dbReference type="InterPro" id="IPR000426">
    <property type="entry name" value="Proteasome_asu_N"/>
</dbReference>
<keyword evidence="1 3" id="KW-0647">Proteasome</keyword>
<reference evidence="5" key="3">
    <citation type="submission" date="2016-10" db="EMBL/GenBank/DDBJ databases">
        <authorList>
            <person name="Benchimol M."/>
            <person name="Almeida L.G."/>
            <person name="Vasconcelos A.T."/>
            <person name="Perreira-Neves A."/>
            <person name="Rosa I.A."/>
            <person name="Tasca T."/>
            <person name="Bogo M.R."/>
            <person name="de Souza W."/>
        </authorList>
    </citation>
    <scope>NUCLEOTIDE SEQUENCE [LARGE SCALE GENOMIC DNA]</scope>
    <source>
        <strain evidence="5">K</strain>
    </source>
</reference>
<sequence>MSGAGSGYDFNAFTFSPDGRLFQVEYATKAVDKEALALGVRCSDGVLFAVEKNLSSKLLTPGGNPRTFWIDTHIACATVGYRPDSYAAVLQARKEAANYFETFGCKITVPELVSRVAHTFHSSHAFSSIRPYGCALLIGSLEGPSLYALEPNGQYFGYYACCFGKGSSLARAELQRTDWGEKTVEEAVPLVANIIKELHEAQNKTWEIEMLWVCQASEGKPQKVPESLFVAAQ</sequence>
<evidence type="ECO:0000313" key="3">
    <source>
        <dbReference type="EMBL" id="AIF54497.1"/>
    </source>
</evidence>
<dbReference type="GO" id="GO:0019773">
    <property type="term" value="C:proteasome core complex, alpha-subunit complex"/>
    <property type="evidence" value="ECO:0007669"/>
    <property type="project" value="InterPro"/>
</dbReference>
<dbReference type="EMBL" id="KF428753">
    <property type="protein sequence ID" value="AIF54497.1"/>
    <property type="molecule type" value="Genomic_DNA"/>
</dbReference>
<dbReference type="SUPFAM" id="SSF56235">
    <property type="entry name" value="N-terminal nucleophile aminohydrolases (Ntn hydrolases)"/>
    <property type="match status" value="1"/>
</dbReference>
<dbReference type="Gene3D" id="3.60.20.10">
    <property type="entry name" value="Glutamine Phosphoribosylpyrophosphate, subunit 1, domain 1"/>
    <property type="match status" value="1"/>
</dbReference>
<dbReference type="SMART" id="SM00948">
    <property type="entry name" value="Proteasome_A_N"/>
    <property type="match status" value="1"/>
</dbReference>
<evidence type="ECO:0000256" key="1">
    <source>
        <dbReference type="ARBA" id="ARBA00022942"/>
    </source>
</evidence>
<gene>
    <name evidence="4" type="ORF">TRFO_16816</name>
</gene>
<dbReference type="InterPro" id="IPR029055">
    <property type="entry name" value="Ntn_hydrolases_N"/>
</dbReference>
<dbReference type="VEuPathDB" id="TrichDB:TRFO_16816"/>